<dbReference type="SUPFAM" id="SSF46785">
    <property type="entry name" value="Winged helix' DNA-binding domain"/>
    <property type="match status" value="1"/>
</dbReference>
<dbReference type="Gene3D" id="1.10.10.10">
    <property type="entry name" value="Winged helix-like DNA-binding domain superfamily/Winged helix DNA-binding domain"/>
    <property type="match status" value="1"/>
</dbReference>
<dbReference type="InterPro" id="IPR021660">
    <property type="entry name" value="DUF3253"/>
</dbReference>
<keyword evidence="2" id="KW-1185">Reference proteome</keyword>
<dbReference type="EMBL" id="NAJL01000007">
    <property type="protein sequence ID" value="TKA31617.1"/>
    <property type="molecule type" value="Genomic_DNA"/>
</dbReference>
<evidence type="ECO:0000313" key="1">
    <source>
        <dbReference type="EMBL" id="TKA31617.1"/>
    </source>
</evidence>
<dbReference type="Pfam" id="PF11625">
    <property type="entry name" value="DUF3253"/>
    <property type="match status" value="1"/>
</dbReference>
<dbReference type="InterPro" id="IPR036390">
    <property type="entry name" value="WH_DNA-bd_sf"/>
</dbReference>
<proteinExistence type="predicted"/>
<dbReference type="OrthoDB" id="2563170at2759"/>
<reference evidence="1 2" key="1">
    <citation type="submission" date="2017-03" db="EMBL/GenBank/DDBJ databases">
        <title>Genomes of endolithic fungi from Antarctica.</title>
        <authorList>
            <person name="Coleine C."/>
            <person name="Masonjones S."/>
            <person name="Stajich J.E."/>
        </authorList>
    </citation>
    <scope>NUCLEOTIDE SEQUENCE [LARGE SCALE GENOMIC DNA]</scope>
    <source>
        <strain evidence="1 2">CCFEE 6315</strain>
    </source>
</reference>
<dbReference type="AlphaFoldDB" id="A0A4U0U973"/>
<evidence type="ECO:0000313" key="2">
    <source>
        <dbReference type="Proteomes" id="UP000308549"/>
    </source>
</evidence>
<sequence>MNGEIVLQTFANSLKAKSAMNTTSVDSQAKATITPHLQTLLASRHPPKTFCPSEVARALSPADLHALGCKDWRAAMPLVRAVAWAMRDGGDLEVIQKGEVLGPDVGVEEVKGPVRIRRR</sequence>
<dbReference type="InterPro" id="IPR036388">
    <property type="entry name" value="WH-like_DNA-bd_sf"/>
</dbReference>
<name>A0A4U0U973_9PEZI</name>
<evidence type="ECO:0008006" key="3">
    <source>
        <dbReference type="Google" id="ProtNLM"/>
    </source>
</evidence>
<accession>A0A4U0U973</accession>
<dbReference type="Proteomes" id="UP000308549">
    <property type="component" value="Unassembled WGS sequence"/>
</dbReference>
<organism evidence="1 2">
    <name type="scientific">Salinomyces thailandicus</name>
    <dbReference type="NCBI Taxonomy" id="706561"/>
    <lineage>
        <taxon>Eukaryota</taxon>
        <taxon>Fungi</taxon>
        <taxon>Dikarya</taxon>
        <taxon>Ascomycota</taxon>
        <taxon>Pezizomycotina</taxon>
        <taxon>Dothideomycetes</taxon>
        <taxon>Dothideomycetidae</taxon>
        <taxon>Mycosphaerellales</taxon>
        <taxon>Teratosphaeriaceae</taxon>
        <taxon>Salinomyces</taxon>
    </lineage>
</organism>
<protein>
    <recommendedName>
        <fullName evidence="3">DUF3253 domain-containing protein</fullName>
    </recommendedName>
</protein>
<gene>
    <name evidence="1" type="ORF">B0A50_01694</name>
</gene>
<comment type="caution">
    <text evidence="1">The sequence shown here is derived from an EMBL/GenBank/DDBJ whole genome shotgun (WGS) entry which is preliminary data.</text>
</comment>